<feature type="domain" description="Glutamine amidotransferase type-2" evidence="11">
    <location>
        <begin position="2"/>
        <end position="217"/>
    </location>
</feature>
<dbReference type="NCBIfam" id="NF001484">
    <property type="entry name" value="PRK00331.1"/>
    <property type="match status" value="1"/>
</dbReference>
<proteinExistence type="inferred from homology"/>
<dbReference type="EMBL" id="FNBG01000004">
    <property type="protein sequence ID" value="SDE99982.1"/>
    <property type="molecule type" value="Genomic_DNA"/>
</dbReference>
<dbReference type="SUPFAM" id="SSF53697">
    <property type="entry name" value="SIS domain"/>
    <property type="match status" value="1"/>
</dbReference>
<evidence type="ECO:0000259" key="11">
    <source>
        <dbReference type="PROSITE" id="PS51278"/>
    </source>
</evidence>
<dbReference type="GO" id="GO:0097367">
    <property type="term" value="F:carbohydrate derivative binding"/>
    <property type="evidence" value="ECO:0007669"/>
    <property type="project" value="InterPro"/>
</dbReference>
<dbReference type="SUPFAM" id="SSF56235">
    <property type="entry name" value="N-terminal nucleophile aminohydrolases (Ntn hydrolases)"/>
    <property type="match status" value="1"/>
</dbReference>
<dbReference type="OrthoDB" id="106547at2"/>
<dbReference type="PROSITE" id="PS51464">
    <property type="entry name" value="SIS"/>
    <property type="match status" value="2"/>
</dbReference>
<comment type="subcellular location">
    <subcellularLocation>
        <location evidence="2 10">Cytoplasm</location>
    </subcellularLocation>
</comment>
<evidence type="ECO:0000256" key="10">
    <source>
        <dbReference type="HAMAP-Rule" id="MF_00164"/>
    </source>
</evidence>
<dbReference type="Gene3D" id="3.60.20.10">
    <property type="entry name" value="Glutamine Phosphoribosylpyrophosphate, subunit 1, domain 1"/>
    <property type="match status" value="1"/>
</dbReference>
<evidence type="ECO:0000256" key="5">
    <source>
        <dbReference type="ARBA" id="ARBA00022490"/>
    </source>
</evidence>
<evidence type="ECO:0000256" key="3">
    <source>
        <dbReference type="ARBA" id="ARBA00012916"/>
    </source>
</evidence>
<comment type="function">
    <text evidence="10">Catalyzes the first step in hexosamine metabolism, converting fructose-6P into glucosamine-6P using glutamine as a nitrogen source.</text>
</comment>
<evidence type="ECO:0000256" key="9">
    <source>
        <dbReference type="ARBA" id="ARBA00022962"/>
    </source>
</evidence>
<dbReference type="InterPro" id="IPR047084">
    <property type="entry name" value="GFAT_N"/>
</dbReference>
<comment type="catalytic activity">
    <reaction evidence="1 10">
        <text>D-fructose 6-phosphate + L-glutamine = D-glucosamine 6-phosphate + L-glutamate</text>
        <dbReference type="Rhea" id="RHEA:13237"/>
        <dbReference type="ChEBI" id="CHEBI:29985"/>
        <dbReference type="ChEBI" id="CHEBI:58359"/>
        <dbReference type="ChEBI" id="CHEBI:58725"/>
        <dbReference type="ChEBI" id="CHEBI:61527"/>
        <dbReference type="EC" id="2.6.1.16"/>
    </reaction>
</comment>
<dbReference type="FunFam" id="3.40.50.10490:FF:000022">
    <property type="entry name" value="Glutamine--fructose-6-phosphate aminotransferase [isomerizing]"/>
    <property type="match status" value="1"/>
</dbReference>
<feature type="domain" description="SIS" evidence="12">
    <location>
        <begin position="458"/>
        <end position="600"/>
    </location>
</feature>
<dbReference type="Pfam" id="PF13522">
    <property type="entry name" value="GATase_6"/>
    <property type="match status" value="1"/>
</dbReference>
<dbReference type="AlphaFoldDB" id="A0A1G7HHM5"/>
<keyword evidence="14" id="KW-1185">Reference proteome</keyword>
<dbReference type="InterPro" id="IPR005855">
    <property type="entry name" value="GFAT"/>
</dbReference>
<dbReference type="NCBIfam" id="TIGR01135">
    <property type="entry name" value="glmS"/>
    <property type="match status" value="1"/>
</dbReference>
<evidence type="ECO:0000259" key="12">
    <source>
        <dbReference type="PROSITE" id="PS51464"/>
    </source>
</evidence>
<evidence type="ECO:0000256" key="1">
    <source>
        <dbReference type="ARBA" id="ARBA00001031"/>
    </source>
</evidence>
<feature type="domain" description="SIS" evidence="12">
    <location>
        <begin position="286"/>
        <end position="425"/>
    </location>
</feature>
<dbReference type="Gene3D" id="3.40.50.10490">
    <property type="entry name" value="Glucose-6-phosphate isomerase like protein, domain 1"/>
    <property type="match status" value="2"/>
</dbReference>
<name>A0A1G7HHM5_9BACL</name>
<evidence type="ECO:0000313" key="13">
    <source>
        <dbReference type="EMBL" id="SDE99982.1"/>
    </source>
</evidence>
<dbReference type="PANTHER" id="PTHR10937">
    <property type="entry name" value="GLUCOSAMINE--FRUCTOSE-6-PHOSPHATE AMINOTRANSFERASE, ISOMERIZING"/>
    <property type="match status" value="1"/>
</dbReference>
<dbReference type="CDD" id="cd00714">
    <property type="entry name" value="GFAT"/>
    <property type="match status" value="1"/>
</dbReference>
<dbReference type="GO" id="GO:0006002">
    <property type="term" value="P:fructose 6-phosphate metabolic process"/>
    <property type="evidence" value="ECO:0007669"/>
    <property type="project" value="TreeGrafter"/>
</dbReference>
<keyword evidence="5 10" id="KW-0963">Cytoplasm</keyword>
<dbReference type="CDD" id="cd05008">
    <property type="entry name" value="SIS_GlmS_GlmD_1"/>
    <property type="match status" value="1"/>
</dbReference>
<dbReference type="GO" id="GO:0006487">
    <property type="term" value="P:protein N-linked glycosylation"/>
    <property type="evidence" value="ECO:0007669"/>
    <property type="project" value="TreeGrafter"/>
</dbReference>
<reference evidence="13 14" key="1">
    <citation type="submission" date="2016-10" db="EMBL/GenBank/DDBJ databases">
        <authorList>
            <person name="de Groot N.N."/>
        </authorList>
    </citation>
    <scope>NUCLEOTIDE SEQUENCE [LARGE SCALE GENOMIC DNA]</scope>
    <source>
        <strain evidence="13 14">DSM 28129</strain>
    </source>
</reference>
<dbReference type="HAMAP" id="MF_00164">
    <property type="entry name" value="GlmS"/>
    <property type="match status" value="1"/>
</dbReference>
<feature type="initiator methionine" description="Removed" evidence="10">
    <location>
        <position position="1"/>
    </location>
</feature>
<dbReference type="InterPro" id="IPR035466">
    <property type="entry name" value="GlmS/AgaS_SIS"/>
</dbReference>
<keyword evidence="9" id="KW-0315">Glutamine amidotransferase</keyword>
<dbReference type="CDD" id="cd05009">
    <property type="entry name" value="SIS_GlmS_GlmD_2"/>
    <property type="match status" value="1"/>
</dbReference>
<dbReference type="InterPro" id="IPR001347">
    <property type="entry name" value="SIS_dom"/>
</dbReference>
<evidence type="ECO:0000256" key="6">
    <source>
        <dbReference type="ARBA" id="ARBA00022576"/>
    </source>
</evidence>
<dbReference type="GO" id="GO:0005975">
    <property type="term" value="P:carbohydrate metabolic process"/>
    <property type="evidence" value="ECO:0007669"/>
    <property type="project" value="UniProtKB-UniRule"/>
</dbReference>
<sequence>MCGIVGYIGERDTQAVLIEGLKKLEYRGYDSAGIAVFTDAGLKISKSIGRLANLESKLEGAPLVGSAGIGHTRWATHGKPSDVNSHPHTDHSQKFSVVHNGIVENYLDLKEELISQGYEFVSETDTEVISHLVAREYQGDIVKAVQKAITYMRGAFALGVLTEYEPNKLVAVRQASPLIIGIGEGENFIGSDIPAILNYTRKVYILNDGEMAVLTKDSVELMTIEGNFISREMTNVEWDAVTAEKGGFDHFMLKEIYEQPKAYRDTMRGRIDESGSKVIFPELNLTEEKIRSINNIHIVACGTAYHAGLVGGTAIERLVRIPVAFDVASEYRYRSPLITPETLVIVVSQSGETADTLAALREAHANGAHVLAITNVVGSSIARDADDVIATLAGPEIAVASTKAYTSQLIAFYLFGLYLAEVRGTQTAEEISHIIAAMQSLPEQVEAMLENTDAIKAYAKHISNHNNLFFIGRGVDYAVALEGSLKLKEISYIHSEAYAAGELKHGTLALIEDGIPVIALATQEALLEKTVSNIKEVKARGAEVMALSHEEHVSSLLKSVDQAFAIPKTLPLLTPALSVVPLQLLAYYASLARGNDVDKPRNLAKSVTVE</sequence>
<dbReference type="InterPro" id="IPR017932">
    <property type="entry name" value="GATase_2_dom"/>
</dbReference>
<comment type="subunit">
    <text evidence="10">Homodimer.</text>
</comment>
<dbReference type="FunFam" id="3.40.50.10490:FF:000001">
    <property type="entry name" value="Glutamine--fructose-6-phosphate aminotransferase [isomerizing]"/>
    <property type="match status" value="1"/>
</dbReference>
<gene>
    <name evidence="10" type="primary">glmS</name>
    <name evidence="13" type="ORF">SAMN04488542_104173</name>
</gene>
<protein>
    <recommendedName>
        <fullName evidence="4 10">Glutamine--fructose-6-phosphate aminotransferase [isomerizing]</fullName>
        <ecNumber evidence="3 10">2.6.1.16</ecNumber>
    </recommendedName>
    <alternativeName>
        <fullName evidence="10">D-fructose-6-phosphate amidotransferase</fullName>
    </alternativeName>
    <alternativeName>
        <fullName evidence="10">GFAT</fullName>
    </alternativeName>
    <alternativeName>
        <fullName evidence="10">Glucosamine-6-phosphate synthase</fullName>
    </alternativeName>
    <alternativeName>
        <fullName evidence="10">Hexosephosphate aminotransferase</fullName>
    </alternativeName>
    <alternativeName>
        <fullName evidence="10">L-glutamine--D-fructose-6-phosphate amidotransferase</fullName>
    </alternativeName>
</protein>
<dbReference type="Proteomes" id="UP000198972">
    <property type="component" value="Unassembled WGS sequence"/>
</dbReference>
<evidence type="ECO:0000256" key="7">
    <source>
        <dbReference type="ARBA" id="ARBA00022679"/>
    </source>
</evidence>
<evidence type="ECO:0000256" key="4">
    <source>
        <dbReference type="ARBA" id="ARBA00016090"/>
    </source>
</evidence>
<dbReference type="InterPro" id="IPR035490">
    <property type="entry name" value="GlmS/FrlB_SIS"/>
</dbReference>
<dbReference type="Pfam" id="PF01380">
    <property type="entry name" value="SIS"/>
    <property type="match status" value="2"/>
</dbReference>
<dbReference type="FunFam" id="3.60.20.10:FF:000006">
    <property type="entry name" value="Glutamine--fructose-6-phosphate aminotransferase [isomerizing]"/>
    <property type="match status" value="1"/>
</dbReference>
<dbReference type="InterPro" id="IPR046348">
    <property type="entry name" value="SIS_dom_sf"/>
</dbReference>
<dbReference type="STRING" id="670482.SAMN04488542_104173"/>
<dbReference type="RefSeq" id="WP_091227593.1">
    <property type="nucleotide sequence ID" value="NZ_FNBG01000004.1"/>
</dbReference>
<keyword evidence="8" id="KW-0677">Repeat</keyword>
<dbReference type="PANTHER" id="PTHR10937:SF0">
    <property type="entry name" value="GLUTAMINE--FRUCTOSE-6-PHOSPHATE TRANSAMINASE (ISOMERIZING)"/>
    <property type="match status" value="1"/>
</dbReference>
<evidence type="ECO:0000313" key="14">
    <source>
        <dbReference type="Proteomes" id="UP000198972"/>
    </source>
</evidence>
<accession>A0A1G7HHM5</accession>
<dbReference type="PROSITE" id="PS51278">
    <property type="entry name" value="GATASE_TYPE_2"/>
    <property type="match status" value="1"/>
</dbReference>
<dbReference type="GO" id="GO:0004360">
    <property type="term" value="F:glutamine-fructose-6-phosphate transaminase (isomerizing) activity"/>
    <property type="evidence" value="ECO:0007669"/>
    <property type="project" value="UniProtKB-UniRule"/>
</dbReference>
<evidence type="ECO:0000256" key="8">
    <source>
        <dbReference type="ARBA" id="ARBA00022737"/>
    </source>
</evidence>
<dbReference type="GO" id="GO:0006047">
    <property type="term" value="P:UDP-N-acetylglucosamine metabolic process"/>
    <property type="evidence" value="ECO:0007669"/>
    <property type="project" value="TreeGrafter"/>
</dbReference>
<keyword evidence="7 10" id="KW-0808">Transferase</keyword>
<feature type="active site" description="For Fru-6P isomerization activity" evidence="10">
    <location>
        <position position="605"/>
    </location>
</feature>
<dbReference type="GO" id="GO:0005829">
    <property type="term" value="C:cytosol"/>
    <property type="evidence" value="ECO:0007669"/>
    <property type="project" value="TreeGrafter"/>
</dbReference>
<evidence type="ECO:0000256" key="2">
    <source>
        <dbReference type="ARBA" id="ARBA00004496"/>
    </source>
</evidence>
<dbReference type="InterPro" id="IPR029055">
    <property type="entry name" value="Ntn_hydrolases_N"/>
</dbReference>
<organism evidence="13 14">
    <name type="scientific">Fontibacillus panacisegetis</name>
    <dbReference type="NCBI Taxonomy" id="670482"/>
    <lineage>
        <taxon>Bacteria</taxon>
        <taxon>Bacillati</taxon>
        <taxon>Bacillota</taxon>
        <taxon>Bacilli</taxon>
        <taxon>Bacillales</taxon>
        <taxon>Paenibacillaceae</taxon>
        <taxon>Fontibacillus</taxon>
    </lineage>
</organism>
<keyword evidence="6 10" id="KW-0032">Aminotransferase</keyword>
<dbReference type="EC" id="2.6.1.16" evidence="3 10"/>
<feature type="active site" description="Nucleophile; for GATase activity" evidence="10">
    <location>
        <position position="2"/>
    </location>
</feature>